<evidence type="ECO:0000313" key="1">
    <source>
        <dbReference type="EMBL" id="SFM28539.1"/>
    </source>
</evidence>
<reference evidence="2" key="1">
    <citation type="submission" date="2016-10" db="EMBL/GenBank/DDBJ databases">
        <authorList>
            <person name="Varghese N."/>
            <person name="Submissions S."/>
        </authorList>
    </citation>
    <scope>NUCLEOTIDE SEQUENCE [LARGE SCALE GENOMIC DNA]</scope>
    <source>
        <strain evidence="2">DSM 13327</strain>
    </source>
</reference>
<accession>A0A1I4PL44</accession>
<name>A0A1I4PL44_9FIRM</name>
<dbReference type="RefSeq" id="WP_175490678.1">
    <property type="nucleotide sequence ID" value="NZ_FOTS01000066.1"/>
</dbReference>
<organism evidence="1 2">
    <name type="scientific">Pelosinus propionicus DSM 13327</name>
    <dbReference type="NCBI Taxonomy" id="1123291"/>
    <lineage>
        <taxon>Bacteria</taxon>
        <taxon>Bacillati</taxon>
        <taxon>Bacillota</taxon>
        <taxon>Negativicutes</taxon>
        <taxon>Selenomonadales</taxon>
        <taxon>Sporomusaceae</taxon>
        <taxon>Pelosinus</taxon>
    </lineage>
</organism>
<dbReference type="STRING" id="1123291.SAMN04490355_106630"/>
<protein>
    <submittedName>
        <fullName evidence="1">Uncharacterized protein</fullName>
    </submittedName>
</protein>
<keyword evidence="2" id="KW-1185">Reference proteome</keyword>
<proteinExistence type="predicted"/>
<gene>
    <name evidence="1" type="ORF">SAMN04490355_106630</name>
</gene>
<dbReference type="Proteomes" id="UP000199520">
    <property type="component" value="Unassembled WGS sequence"/>
</dbReference>
<dbReference type="EMBL" id="FOTS01000066">
    <property type="protein sequence ID" value="SFM28539.1"/>
    <property type="molecule type" value="Genomic_DNA"/>
</dbReference>
<evidence type="ECO:0000313" key="2">
    <source>
        <dbReference type="Proteomes" id="UP000199520"/>
    </source>
</evidence>
<sequence>MKIIQILFKGTKNIVISSLEEIAQDCKSNPTELEIMRALKEMERDNEITIISFGKNH</sequence>
<dbReference type="AlphaFoldDB" id="A0A1I4PL44"/>